<dbReference type="RefSeq" id="WP_131957669.1">
    <property type="nucleotide sequence ID" value="NZ_SMFL01000003.1"/>
</dbReference>
<proteinExistence type="predicted"/>
<dbReference type="EMBL" id="SMFL01000003">
    <property type="protein sequence ID" value="TDE16135.1"/>
    <property type="molecule type" value="Genomic_DNA"/>
</dbReference>
<evidence type="ECO:0000256" key="1">
    <source>
        <dbReference type="SAM" id="Phobius"/>
    </source>
</evidence>
<comment type="caution">
    <text evidence="2">The sequence shown here is derived from an EMBL/GenBank/DDBJ whole genome shotgun (WGS) entry which is preliminary data.</text>
</comment>
<dbReference type="Proteomes" id="UP000294850">
    <property type="component" value="Unassembled WGS sequence"/>
</dbReference>
<dbReference type="AlphaFoldDB" id="A0A4R5DXR8"/>
<keyword evidence="1" id="KW-0812">Transmembrane</keyword>
<name>A0A4R5DXR8_9BACT</name>
<sequence>MQTKWFHYLLAFFAGIFLVNTLPHYIHGITGKAFPTPFADPPGKGTSSPAYNVLWAMINFLIGFAIIYFVKLRNRSKFLWIAFFLGAVTMSFYLASYFGALTFE</sequence>
<evidence type="ECO:0000313" key="2">
    <source>
        <dbReference type="EMBL" id="TDE16135.1"/>
    </source>
</evidence>
<accession>A0A4R5DXR8</accession>
<reference evidence="2 3" key="1">
    <citation type="submission" date="2019-03" db="EMBL/GenBank/DDBJ databases">
        <title>Dyadobacter AR-3-6 sp. nov., isolated from arctic soil.</title>
        <authorList>
            <person name="Chaudhary D.K."/>
        </authorList>
    </citation>
    <scope>NUCLEOTIDE SEQUENCE [LARGE SCALE GENOMIC DNA]</scope>
    <source>
        <strain evidence="2 3">AR-3-6</strain>
    </source>
</reference>
<evidence type="ECO:0000313" key="3">
    <source>
        <dbReference type="Proteomes" id="UP000294850"/>
    </source>
</evidence>
<organism evidence="2 3">
    <name type="scientific">Dyadobacter psychrotolerans</name>
    <dbReference type="NCBI Taxonomy" id="2541721"/>
    <lineage>
        <taxon>Bacteria</taxon>
        <taxon>Pseudomonadati</taxon>
        <taxon>Bacteroidota</taxon>
        <taxon>Cytophagia</taxon>
        <taxon>Cytophagales</taxon>
        <taxon>Spirosomataceae</taxon>
        <taxon>Dyadobacter</taxon>
    </lineage>
</organism>
<feature type="transmembrane region" description="Helical" evidence="1">
    <location>
        <begin position="52"/>
        <end position="71"/>
    </location>
</feature>
<keyword evidence="3" id="KW-1185">Reference proteome</keyword>
<keyword evidence="1" id="KW-0472">Membrane</keyword>
<dbReference type="OrthoDB" id="963535at2"/>
<gene>
    <name evidence="2" type="ORF">E0F88_07710</name>
</gene>
<feature type="transmembrane region" description="Helical" evidence="1">
    <location>
        <begin position="78"/>
        <end position="100"/>
    </location>
</feature>
<keyword evidence="1" id="KW-1133">Transmembrane helix</keyword>
<protein>
    <submittedName>
        <fullName evidence="2">Uncharacterized protein</fullName>
    </submittedName>
</protein>